<evidence type="ECO:0000313" key="2">
    <source>
        <dbReference type="Proteomes" id="UP001054945"/>
    </source>
</evidence>
<dbReference type="Proteomes" id="UP001054945">
    <property type="component" value="Unassembled WGS sequence"/>
</dbReference>
<proteinExistence type="predicted"/>
<dbReference type="AlphaFoldDB" id="A0AAV4W6A1"/>
<name>A0AAV4W6A1_CAEEX</name>
<evidence type="ECO:0000313" key="1">
    <source>
        <dbReference type="EMBL" id="GIY78291.1"/>
    </source>
</evidence>
<organism evidence="1 2">
    <name type="scientific">Caerostris extrusa</name>
    <name type="common">Bark spider</name>
    <name type="synonym">Caerostris bankana</name>
    <dbReference type="NCBI Taxonomy" id="172846"/>
    <lineage>
        <taxon>Eukaryota</taxon>
        <taxon>Metazoa</taxon>
        <taxon>Ecdysozoa</taxon>
        <taxon>Arthropoda</taxon>
        <taxon>Chelicerata</taxon>
        <taxon>Arachnida</taxon>
        <taxon>Araneae</taxon>
        <taxon>Araneomorphae</taxon>
        <taxon>Entelegynae</taxon>
        <taxon>Araneoidea</taxon>
        <taxon>Araneidae</taxon>
        <taxon>Caerostris</taxon>
    </lineage>
</organism>
<gene>
    <name evidence="1" type="ORF">CEXT_557731</name>
</gene>
<sequence length="104" mass="11776">MPFSDTRKKISNLYGFEFYTMVACDCRPWPVPAKWWAFSRPYIRSSRIPSCGNPTPVFSAIFPNVALSQHAGLGQETANTPPTLSLCKDFVNGLQLLFFEARRL</sequence>
<protein>
    <submittedName>
        <fullName evidence="1">Uncharacterized protein</fullName>
    </submittedName>
</protein>
<comment type="caution">
    <text evidence="1">The sequence shown here is derived from an EMBL/GenBank/DDBJ whole genome shotgun (WGS) entry which is preliminary data.</text>
</comment>
<keyword evidence="2" id="KW-1185">Reference proteome</keyword>
<dbReference type="EMBL" id="BPLR01015737">
    <property type="protein sequence ID" value="GIY78291.1"/>
    <property type="molecule type" value="Genomic_DNA"/>
</dbReference>
<reference evidence="1 2" key="1">
    <citation type="submission" date="2021-06" db="EMBL/GenBank/DDBJ databases">
        <title>Caerostris extrusa draft genome.</title>
        <authorList>
            <person name="Kono N."/>
            <person name="Arakawa K."/>
        </authorList>
    </citation>
    <scope>NUCLEOTIDE SEQUENCE [LARGE SCALE GENOMIC DNA]</scope>
</reference>
<accession>A0AAV4W6A1</accession>